<dbReference type="AlphaFoldDB" id="A0AAW6ZEH9"/>
<feature type="compositionally biased region" description="Pro residues" evidence="1">
    <location>
        <begin position="31"/>
        <end position="45"/>
    </location>
</feature>
<organism evidence="2 3">
    <name type="scientific">Trueperella bernardiae</name>
    <dbReference type="NCBI Taxonomy" id="59561"/>
    <lineage>
        <taxon>Bacteria</taxon>
        <taxon>Bacillati</taxon>
        <taxon>Actinomycetota</taxon>
        <taxon>Actinomycetes</taxon>
        <taxon>Actinomycetales</taxon>
        <taxon>Actinomycetaceae</taxon>
        <taxon>Trueperella</taxon>
    </lineage>
</organism>
<evidence type="ECO:0000313" key="2">
    <source>
        <dbReference type="EMBL" id="MDK8602132.1"/>
    </source>
</evidence>
<accession>A0AAW6ZEH9</accession>
<feature type="region of interest" description="Disordered" evidence="1">
    <location>
        <begin position="161"/>
        <end position="206"/>
    </location>
</feature>
<dbReference type="Proteomes" id="UP001225576">
    <property type="component" value="Unassembled WGS sequence"/>
</dbReference>
<feature type="compositionally biased region" description="Polar residues" evidence="1">
    <location>
        <begin position="191"/>
        <end position="206"/>
    </location>
</feature>
<feature type="region of interest" description="Disordered" evidence="1">
    <location>
        <begin position="1"/>
        <end position="58"/>
    </location>
</feature>
<gene>
    <name evidence="2" type="ORF">QP858_06650</name>
</gene>
<evidence type="ECO:0000256" key="1">
    <source>
        <dbReference type="SAM" id="MobiDB-lite"/>
    </source>
</evidence>
<name>A0AAW6ZEH9_9ACTO</name>
<feature type="compositionally biased region" description="Polar residues" evidence="1">
    <location>
        <begin position="166"/>
        <end position="176"/>
    </location>
</feature>
<dbReference type="RefSeq" id="WP_285321520.1">
    <property type="nucleotide sequence ID" value="NZ_JASPDQ010000014.1"/>
</dbReference>
<feature type="compositionally biased region" description="Low complexity" evidence="1">
    <location>
        <begin position="177"/>
        <end position="190"/>
    </location>
</feature>
<comment type="caution">
    <text evidence="2">The sequence shown here is derived from an EMBL/GenBank/DDBJ whole genome shotgun (WGS) entry which is preliminary data.</text>
</comment>
<dbReference type="EMBL" id="JASPDQ010000014">
    <property type="protein sequence ID" value="MDK8602132.1"/>
    <property type="molecule type" value="Genomic_DNA"/>
</dbReference>
<evidence type="ECO:0000313" key="3">
    <source>
        <dbReference type="Proteomes" id="UP001225576"/>
    </source>
</evidence>
<reference evidence="2" key="1">
    <citation type="submission" date="2023-05" db="EMBL/GenBank/DDBJ databases">
        <title>Genomic Catalog of Human Bladder Bacteria.</title>
        <authorList>
            <person name="Du J."/>
        </authorList>
    </citation>
    <scope>NUCLEOTIDE SEQUENCE</scope>
    <source>
        <strain evidence="2">UMB1304A</strain>
    </source>
</reference>
<protein>
    <recommendedName>
        <fullName evidence="4">Helicase associated domain protein</fullName>
    </recommendedName>
</protein>
<evidence type="ECO:0008006" key="4">
    <source>
        <dbReference type="Google" id="ProtNLM"/>
    </source>
</evidence>
<proteinExistence type="predicted"/>
<sequence length="206" mass="22948">MATKERVQKWRNAKRNGVTNGVSNGGGTPAPTRPDPSPYIPPIVPLPGDGVPEPSTGATLAVVNDTTTDSNDGEDYPTWEKLPIRGKSRHYPADFLEWHQAYPHEREAHDKKNQYRAWRAATRRDTVANILDGTRRYAADPNRVPTYTPAAARWLRKDGWRENALPSRTTTPYTRSQQAAAADFARLQQAKQGQHNQDTLQIGGTP</sequence>